<dbReference type="OMA" id="QIFCTTA"/>
<keyword evidence="1" id="KW-0175">Coiled coil</keyword>
<evidence type="ECO:0000256" key="1">
    <source>
        <dbReference type="SAM" id="Coils"/>
    </source>
</evidence>
<dbReference type="AlphaFoldDB" id="A0A8S1UWA9"/>
<evidence type="ECO:0000313" key="3">
    <source>
        <dbReference type="Proteomes" id="UP000683925"/>
    </source>
</evidence>
<protein>
    <submittedName>
        <fullName evidence="2">Uncharacterized protein</fullName>
    </submittedName>
</protein>
<feature type="coiled-coil region" evidence="1">
    <location>
        <begin position="51"/>
        <end position="78"/>
    </location>
</feature>
<dbReference type="Proteomes" id="UP000683925">
    <property type="component" value="Unassembled WGS sequence"/>
</dbReference>
<proteinExistence type="predicted"/>
<name>A0A8S1UWA9_PAROT</name>
<gene>
    <name evidence="2" type="ORF">POCTA_138.1.T0530189</name>
</gene>
<comment type="caution">
    <text evidence="2">The sequence shown here is derived from an EMBL/GenBank/DDBJ whole genome shotgun (WGS) entry which is preliminary data.</text>
</comment>
<evidence type="ECO:0000313" key="2">
    <source>
        <dbReference type="EMBL" id="CAD8169358.1"/>
    </source>
</evidence>
<dbReference type="PANTHER" id="PTHR40515:SF1">
    <property type="entry name" value="CILIA- AND FLAGELLA-ASSOCIATED PROTEIN 157"/>
    <property type="match status" value="1"/>
</dbReference>
<organism evidence="2 3">
    <name type="scientific">Paramecium octaurelia</name>
    <dbReference type="NCBI Taxonomy" id="43137"/>
    <lineage>
        <taxon>Eukaryota</taxon>
        <taxon>Sar</taxon>
        <taxon>Alveolata</taxon>
        <taxon>Ciliophora</taxon>
        <taxon>Intramacronucleata</taxon>
        <taxon>Oligohymenophorea</taxon>
        <taxon>Peniculida</taxon>
        <taxon>Parameciidae</taxon>
        <taxon>Paramecium</taxon>
    </lineage>
</organism>
<keyword evidence="3" id="KW-1185">Reference proteome</keyword>
<accession>A0A8S1UWA9</accession>
<sequence length="395" mass="46484">MQQEIYKDRTAANENTQQIKAAETLQSLVQYVNDLTEIVNEVKLKNQAEFILAYQSHMKKIKAELEELKYKTEEQKNSMVLNKVKATSNENELTLFRQECLKLYEKIEQKNKENQELKFTLQESKKTNEFLESQIKGLMKKLKLQEIEKQQQPTPSVDQIFCTTAPTNQFKVLKRKLTDYQSKLDISSSLSKHHYASIRELFDSEYHQKDEELIEKISKYVTQIEQKYQKQISALNQKANNLLISQNKKSVIRSDLESFFLDCVETVRRDILKKKRPFGTNQQLQASIEHISDFSQFHKEDKLKILELVVSNEKILVFLYQKLFPNHVNLVIKSIREDIHINNFLDESVKCDSSNNNHRSGDYKTDFPKTTREVRSASLNKQLEVKKGKLLFKQY</sequence>
<dbReference type="PANTHER" id="PTHR40515">
    <property type="entry name" value="CILIA- AND FLAGELLA-ASSOCIATED PROTEIN 157"/>
    <property type="match status" value="1"/>
</dbReference>
<dbReference type="OrthoDB" id="297771at2759"/>
<reference evidence="2" key="1">
    <citation type="submission" date="2021-01" db="EMBL/GenBank/DDBJ databases">
        <authorList>
            <consortium name="Genoscope - CEA"/>
            <person name="William W."/>
        </authorList>
    </citation>
    <scope>NUCLEOTIDE SEQUENCE</scope>
</reference>
<dbReference type="EMBL" id="CAJJDP010000053">
    <property type="protein sequence ID" value="CAD8169358.1"/>
    <property type="molecule type" value="Genomic_DNA"/>
</dbReference>
<feature type="coiled-coil region" evidence="1">
    <location>
        <begin position="107"/>
        <end position="148"/>
    </location>
</feature>